<gene>
    <name evidence="1" type="ORF">GK108_10335</name>
</gene>
<dbReference type="Proteomes" id="UP000474175">
    <property type="component" value="Unassembled WGS sequence"/>
</dbReference>
<reference evidence="1 2" key="1">
    <citation type="submission" date="2020-02" db="EMBL/GenBank/DDBJ databases">
        <title>Draft genome sequence of two Spirosoma agri KCTC 52727 and Spirosoma terrae KCTC 52035.</title>
        <authorList>
            <person name="Rojas J."/>
            <person name="Ambika Manirajan B."/>
            <person name="Suarez C."/>
            <person name="Ratering S."/>
            <person name="Schnell S."/>
        </authorList>
    </citation>
    <scope>NUCLEOTIDE SEQUENCE [LARGE SCALE GENOMIC DNA]</scope>
    <source>
        <strain evidence="1 2">KCTC 52035</strain>
    </source>
</reference>
<dbReference type="AlphaFoldDB" id="A0A6L9LF04"/>
<accession>A0A6L9LF04</accession>
<protein>
    <submittedName>
        <fullName evidence="1">Uncharacterized protein</fullName>
    </submittedName>
</protein>
<dbReference type="RefSeq" id="WP_163946849.1">
    <property type="nucleotide sequence ID" value="NZ_JAAFZH010000003.1"/>
</dbReference>
<evidence type="ECO:0000313" key="2">
    <source>
        <dbReference type="Proteomes" id="UP000474175"/>
    </source>
</evidence>
<name>A0A6L9LF04_9BACT</name>
<proteinExistence type="predicted"/>
<comment type="caution">
    <text evidence="1">The sequence shown here is derived from an EMBL/GenBank/DDBJ whole genome shotgun (WGS) entry which is preliminary data.</text>
</comment>
<dbReference type="EMBL" id="JAAFZH010000003">
    <property type="protein sequence ID" value="NDU95269.1"/>
    <property type="molecule type" value="Genomic_DNA"/>
</dbReference>
<evidence type="ECO:0000313" key="1">
    <source>
        <dbReference type="EMBL" id="NDU95269.1"/>
    </source>
</evidence>
<sequence>MKTYTAVINHNAISQLPLSDQIALRDEIENQINETEFKFGPGDQNDAVSEHRDQVIDQLSHVLHQLDIHIAKKLNEYFTIQMPNGSDALLHRPKQKKAELIS</sequence>
<keyword evidence="2" id="KW-1185">Reference proteome</keyword>
<organism evidence="1 2">
    <name type="scientific">Spirosoma terrae</name>
    <dbReference type="NCBI Taxonomy" id="1968276"/>
    <lineage>
        <taxon>Bacteria</taxon>
        <taxon>Pseudomonadati</taxon>
        <taxon>Bacteroidota</taxon>
        <taxon>Cytophagia</taxon>
        <taxon>Cytophagales</taxon>
        <taxon>Cytophagaceae</taxon>
        <taxon>Spirosoma</taxon>
    </lineage>
</organism>